<evidence type="ECO:0000313" key="10">
    <source>
        <dbReference type="EMBL" id="EJD44562.1"/>
    </source>
</evidence>
<evidence type="ECO:0000259" key="9">
    <source>
        <dbReference type="PROSITE" id="PS50157"/>
    </source>
</evidence>
<gene>
    <name evidence="10" type="ORF">AURDEDRAFT_166347</name>
</gene>
<dbReference type="Gene3D" id="3.30.160.60">
    <property type="entry name" value="Classic Zinc Finger"/>
    <property type="match status" value="2"/>
</dbReference>
<evidence type="ECO:0000256" key="6">
    <source>
        <dbReference type="ARBA" id="ARBA00023163"/>
    </source>
</evidence>
<organism evidence="10 11">
    <name type="scientific">Auricularia subglabra (strain TFB-10046 / SS5)</name>
    <name type="common">White-rot fungus</name>
    <name type="synonym">Auricularia delicata (strain TFB10046)</name>
    <dbReference type="NCBI Taxonomy" id="717982"/>
    <lineage>
        <taxon>Eukaryota</taxon>
        <taxon>Fungi</taxon>
        <taxon>Dikarya</taxon>
        <taxon>Basidiomycota</taxon>
        <taxon>Agaricomycotina</taxon>
        <taxon>Agaricomycetes</taxon>
        <taxon>Auriculariales</taxon>
        <taxon>Auriculariaceae</taxon>
        <taxon>Auricularia</taxon>
    </lineage>
</organism>
<dbReference type="EMBL" id="JH687770">
    <property type="protein sequence ID" value="EJD44562.1"/>
    <property type="molecule type" value="Genomic_DNA"/>
</dbReference>
<keyword evidence="11" id="KW-1185">Reference proteome</keyword>
<reference evidence="11" key="1">
    <citation type="journal article" date="2012" name="Science">
        <title>The Paleozoic origin of enzymatic lignin decomposition reconstructed from 31 fungal genomes.</title>
        <authorList>
            <person name="Floudas D."/>
            <person name="Binder M."/>
            <person name="Riley R."/>
            <person name="Barry K."/>
            <person name="Blanchette R.A."/>
            <person name="Henrissat B."/>
            <person name="Martinez A.T."/>
            <person name="Otillar R."/>
            <person name="Spatafora J.W."/>
            <person name="Yadav J.S."/>
            <person name="Aerts A."/>
            <person name="Benoit I."/>
            <person name="Boyd A."/>
            <person name="Carlson A."/>
            <person name="Copeland A."/>
            <person name="Coutinho P.M."/>
            <person name="de Vries R.P."/>
            <person name="Ferreira P."/>
            <person name="Findley K."/>
            <person name="Foster B."/>
            <person name="Gaskell J."/>
            <person name="Glotzer D."/>
            <person name="Gorecki P."/>
            <person name="Heitman J."/>
            <person name="Hesse C."/>
            <person name="Hori C."/>
            <person name="Igarashi K."/>
            <person name="Jurgens J.A."/>
            <person name="Kallen N."/>
            <person name="Kersten P."/>
            <person name="Kohler A."/>
            <person name="Kuees U."/>
            <person name="Kumar T.K.A."/>
            <person name="Kuo A."/>
            <person name="LaButti K."/>
            <person name="Larrondo L.F."/>
            <person name="Lindquist E."/>
            <person name="Ling A."/>
            <person name="Lombard V."/>
            <person name="Lucas S."/>
            <person name="Lundell T."/>
            <person name="Martin R."/>
            <person name="McLaughlin D.J."/>
            <person name="Morgenstern I."/>
            <person name="Morin E."/>
            <person name="Murat C."/>
            <person name="Nagy L.G."/>
            <person name="Nolan M."/>
            <person name="Ohm R.A."/>
            <person name="Patyshakuliyeva A."/>
            <person name="Rokas A."/>
            <person name="Ruiz-Duenas F.J."/>
            <person name="Sabat G."/>
            <person name="Salamov A."/>
            <person name="Samejima M."/>
            <person name="Schmutz J."/>
            <person name="Slot J.C."/>
            <person name="St John F."/>
            <person name="Stenlid J."/>
            <person name="Sun H."/>
            <person name="Sun S."/>
            <person name="Syed K."/>
            <person name="Tsang A."/>
            <person name="Wiebenga A."/>
            <person name="Young D."/>
            <person name="Pisabarro A."/>
            <person name="Eastwood D.C."/>
            <person name="Martin F."/>
            <person name="Cullen D."/>
            <person name="Grigoriev I.V."/>
            <person name="Hibbett D.S."/>
        </authorList>
    </citation>
    <scope>NUCLEOTIDE SEQUENCE [LARGE SCALE GENOMIC DNA]</scope>
    <source>
        <strain evidence="11">TFB10046</strain>
    </source>
</reference>
<dbReference type="InterPro" id="IPR036236">
    <property type="entry name" value="Znf_C2H2_sf"/>
</dbReference>
<feature type="domain" description="C2H2-type" evidence="9">
    <location>
        <begin position="73"/>
        <end position="105"/>
    </location>
</feature>
<evidence type="ECO:0000256" key="1">
    <source>
        <dbReference type="ARBA" id="ARBA00004123"/>
    </source>
</evidence>
<protein>
    <recommendedName>
        <fullName evidence="9">C2H2-type domain-containing protein</fullName>
    </recommendedName>
</protein>
<dbReference type="KEGG" id="adl:AURDEDRAFT_166347"/>
<dbReference type="AlphaFoldDB" id="J0WZ36"/>
<evidence type="ECO:0000256" key="2">
    <source>
        <dbReference type="ARBA" id="ARBA00022723"/>
    </source>
</evidence>
<evidence type="ECO:0000313" key="11">
    <source>
        <dbReference type="Proteomes" id="UP000006514"/>
    </source>
</evidence>
<evidence type="ECO:0000256" key="4">
    <source>
        <dbReference type="ARBA" id="ARBA00022833"/>
    </source>
</evidence>
<dbReference type="GO" id="GO:0008270">
    <property type="term" value="F:zinc ion binding"/>
    <property type="evidence" value="ECO:0007669"/>
    <property type="project" value="UniProtKB-KW"/>
</dbReference>
<proteinExistence type="predicted"/>
<sequence length="231" mass="24996">MFNPSQARCLWLECASSGPYADDKALFEHLEAAHEPPVSNGPFVCRWSGCGHTSTARTPRMQHLGRHTNYRPYMCAHPGCDKAFTCAQDLSTHRARRPSHAALAGTECLCEWTDCAASAFPGVPALRAHIEDTHLLLLARGKTCGWAGCAHTFSGGNYRAHLWEKEEEEGESGRGCGSGGDVAGLTASPIPQDGVESSLGYLTIDADLRRAGRTALVCTNVVDEDDWEFCT</sequence>
<evidence type="ECO:0000256" key="3">
    <source>
        <dbReference type="ARBA" id="ARBA00022771"/>
    </source>
</evidence>
<dbReference type="InterPro" id="IPR051061">
    <property type="entry name" value="Zinc_finger_trans_reg"/>
</dbReference>
<accession>J0WZ36</accession>
<dbReference type="PROSITE" id="PS50157">
    <property type="entry name" value="ZINC_FINGER_C2H2_2"/>
    <property type="match status" value="2"/>
</dbReference>
<dbReference type="SMART" id="SM00355">
    <property type="entry name" value="ZnF_C2H2"/>
    <property type="match status" value="3"/>
</dbReference>
<dbReference type="GO" id="GO:0006357">
    <property type="term" value="P:regulation of transcription by RNA polymerase II"/>
    <property type="evidence" value="ECO:0007669"/>
    <property type="project" value="TreeGrafter"/>
</dbReference>
<dbReference type="PANTHER" id="PTHR46179:SF13">
    <property type="entry name" value="C2H2-TYPE DOMAIN-CONTAINING PROTEIN"/>
    <property type="match status" value="1"/>
</dbReference>
<keyword evidence="3 8" id="KW-0863">Zinc-finger</keyword>
<keyword evidence="6" id="KW-0804">Transcription</keyword>
<keyword evidence="4" id="KW-0862">Zinc</keyword>
<comment type="subcellular location">
    <subcellularLocation>
        <location evidence="1">Nucleus</location>
    </subcellularLocation>
</comment>
<dbReference type="InterPro" id="IPR013087">
    <property type="entry name" value="Znf_C2H2_type"/>
</dbReference>
<dbReference type="PANTHER" id="PTHR46179">
    <property type="entry name" value="ZINC FINGER PROTEIN"/>
    <property type="match status" value="1"/>
</dbReference>
<evidence type="ECO:0000256" key="8">
    <source>
        <dbReference type="PROSITE-ProRule" id="PRU00042"/>
    </source>
</evidence>
<evidence type="ECO:0000256" key="5">
    <source>
        <dbReference type="ARBA" id="ARBA00023015"/>
    </source>
</evidence>
<dbReference type="InParanoid" id="J0WZ36"/>
<name>J0WZ36_AURST</name>
<keyword evidence="7" id="KW-0539">Nucleus</keyword>
<keyword evidence="2" id="KW-0479">Metal-binding</keyword>
<dbReference type="eggNOG" id="KOG1721">
    <property type="taxonomic scope" value="Eukaryota"/>
</dbReference>
<evidence type="ECO:0000256" key="7">
    <source>
        <dbReference type="ARBA" id="ARBA00023242"/>
    </source>
</evidence>
<dbReference type="SUPFAM" id="SSF57667">
    <property type="entry name" value="beta-beta-alpha zinc fingers"/>
    <property type="match status" value="1"/>
</dbReference>
<dbReference type="Proteomes" id="UP000006514">
    <property type="component" value="Unassembled WGS sequence"/>
</dbReference>
<dbReference type="OrthoDB" id="3214149at2759"/>
<dbReference type="GO" id="GO:0005634">
    <property type="term" value="C:nucleus"/>
    <property type="evidence" value="ECO:0007669"/>
    <property type="project" value="UniProtKB-SubCell"/>
</dbReference>
<keyword evidence="5" id="KW-0805">Transcription regulation</keyword>
<feature type="domain" description="C2H2-type" evidence="9">
    <location>
        <begin position="43"/>
        <end position="72"/>
    </location>
</feature>